<comment type="subcellular location">
    <subcellularLocation>
        <location evidence="1 10">Cell outer membrane</location>
        <topology evidence="1 10">Multi-pass membrane protein</topology>
    </subcellularLocation>
</comment>
<keyword evidence="5" id="KW-0732">Signal</keyword>
<evidence type="ECO:0000256" key="5">
    <source>
        <dbReference type="ARBA" id="ARBA00022729"/>
    </source>
</evidence>
<evidence type="ECO:0000256" key="1">
    <source>
        <dbReference type="ARBA" id="ARBA00004571"/>
    </source>
</evidence>
<dbReference type="InterPro" id="IPR012910">
    <property type="entry name" value="Plug_dom"/>
</dbReference>
<dbReference type="InterPro" id="IPR000531">
    <property type="entry name" value="Beta-barrel_TonB"/>
</dbReference>
<dbReference type="Gene3D" id="2.170.130.10">
    <property type="entry name" value="TonB-dependent receptor, plug domain"/>
    <property type="match status" value="1"/>
</dbReference>
<dbReference type="GO" id="GO:0006811">
    <property type="term" value="P:monoatomic ion transport"/>
    <property type="evidence" value="ECO:0007669"/>
    <property type="project" value="UniProtKB-KW"/>
</dbReference>
<dbReference type="InterPro" id="IPR036942">
    <property type="entry name" value="Beta-barrel_TonB_sf"/>
</dbReference>
<evidence type="ECO:0000256" key="9">
    <source>
        <dbReference type="ARBA" id="ARBA00023237"/>
    </source>
</evidence>
<name>A0A6J4SQS8_9SPHN</name>
<evidence type="ECO:0008006" key="15">
    <source>
        <dbReference type="Google" id="ProtNLM"/>
    </source>
</evidence>
<dbReference type="InterPro" id="IPR037066">
    <property type="entry name" value="Plug_dom_sf"/>
</dbReference>
<evidence type="ECO:0000256" key="6">
    <source>
        <dbReference type="ARBA" id="ARBA00023065"/>
    </source>
</evidence>
<protein>
    <recommendedName>
        <fullName evidence="15">Outer membrane vitamin B12 receptor BtuB</fullName>
    </recommendedName>
</protein>
<sequence>MTPFLLLALGATAEPNVVAASADEPEIIVTASLTPVPRGEAPATLTVIDEARIDALGEPFAIDLLRLAPSVSVSQSGPAGTNAQLRIRGAEANHTLLLVDGIRFNDPASGNEARFELLSTDGVRRIELIRGPQSALYGAEAIGGVVSVLTRSAGQGNAFSGTAEGGGKGFRRLSGSASVQADAAGFGWYGGYQEANGIDSFDDRAGNRRERERDGFSNLTFGASGRVGDPARFSVSASTRFTEALSEYDGNDPATFARGDTLDSTRSRIGAGRVAARYGDPADAPFHVEIGATHLGSANRNRLAGDPLNRTSGRRTTVDALASTGFATGAIEHRLIVAGDYERERFVAADIQFGGGTNQRRTRDRGAVVGELRSALGDRVIADVAVRHDSFEGFRDATTVRGAVVARIAGPVSLLASYGTGIARPTFFDQFGFFPGSFIGNPDVRPERSRGGELGLRYDDEALNVGVTAYRQRLRNEIVTVFDADFNASTANVTGVSRRQGVEVDATWRPIPAIGVSATYAYVDAEDRQSADDLLVREVRRPKHSGSLSADAQVGQLSAGASIAYVGARIDNDFSDFPAVRVRLNDYVLGSARLAYRITPAIELFGRVSNLFDADYRDVVGYATQGRTVYGGIRVRVGD</sequence>
<keyword evidence="3 10" id="KW-1134">Transmembrane beta strand</keyword>
<dbReference type="Gene3D" id="2.40.170.20">
    <property type="entry name" value="TonB-dependent receptor, beta-barrel domain"/>
    <property type="match status" value="1"/>
</dbReference>
<dbReference type="Pfam" id="PF07715">
    <property type="entry name" value="Plug"/>
    <property type="match status" value="1"/>
</dbReference>
<dbReference type="GO" id="GO:0009279">
    <property type="term" value="C:cell outer membrane"/>
    <property type="evidence" value="ECO:0007669"/>
    <property type="project" value="UniProtKB-SubCell"/>
</dbReference>
<dbReference type="Pfam" id="PF00593">
    <property type="entry name" value="TonB_dep_Rec_b-barrel"/>
    <property type="match status" value="1"/>
</dbReference>
<reference evidence="14" key="1">
    <citation type="submission" date="2020-02" db="EMBL/GenBank/DDBJ databases">
        <authorList>
            <person name="Meier V. D."/>
        </authorList>
    </citation>
    <scope>NUCLEOTIDE SEQUENCE</scope>
    <source>
        <strain evidence="14">AVDCRST_MAG91</strain>
    </source>
</reference>
<dbReference type="EMBL" id="CADCVX010000245">
    <property type="protein sequence ID" value="CAA9502795.1"/>
    <property type="molecule type" value="Genomic_DNA"/>
</dbReference>
<keyword evidence="2 10" id="KW-0813">Transport</keyword>
<dbReference type="CDD" id="cd01347">
    <property type="entry name" value="ligand_gated_channel"/>
    <property type="match status" value="1"/>
</dbReference>
<evidence type="ECO:0000256" key="10">
    <source>
        <dbReference type="PROSITE-ProRule" id="PRU01360"/>
    </source>
</evidence>
<evidence type="ECO:0000313" key="14">
    <source>
        <dbReference type="EMBL" id="CAA9502795.1"/>
    </source>
</evidence>
<keyword evidence="7 11" id="KW-0798">TonB box</keyword>
<dbReference type="PANTHER" id="PTHR30069:SF53">
    <property type="entry name" value="COLICIN I RECEPTOR-RELATED"/>
    <property type="match status" value="1"/>
</dbReference>
<evidence type="ECO:0000256" key="4">
    <source>
        <dbReference type="ARBA" id="ARBA00022692"/>
    </source>
</evidence>
<dbReference type="AlphaFoldDB" id="A0A6J4SQS8"/>
<keyword evidence="6" id="KW-0406">Ion transport</keyword>
<evidence type="ECO:0000259" key="12">
    <source>
        <dbReference type="Pfam" id="PF00593"/>
    </source>
</evidence>
<feature type="domain" description="TonB-dependent receptor-like beta-barrel" evidence="12">
    <location>
        <begin position="184"/>
        <end position="611"/>
    </location>
</feature>
<evidence type="ECO:0000256" key="8">
    <source>
        <dbReference type="ARBA" id="ARBA00023136"/>
    </source>
</evidence>
<dbReference type="PROSITE" id="PS52016">
    <property type="entry name" value="TONB_DEPENDENT_REC_3"/>
    <property type="match status" value="1"/>
</dbReference>
<evidence type="ECO:0000259" key="13">
    <source>
        <dbReference type="Pfam" id="PF07715"/>
    </source>
</evidence>
<comment type="similarity">
    <text evidence="10 11">Belongs to the TonB-dependent receptor family.</text>
</comment>
<evidence type="ECO:0000256" key="3">
    <source>
        <dbReference type="ARBA" id="ARBA00022452"/>
    </source>
</evidence>
<organism evidence="14">
    <name type="scientific">uncultured Sphingomonadaceae bacterium</name>
    <dbReference type="NCBI Taxonomy" id="169976"/>
    <lineage>
        <taxon>Bacteria</taxon>
        <taxon>Pseudomonadati</taxon>
        <taxon>Pseudomonadota</taxon>
        <taxon>Alphaproteobacteria</taxon>
        <taxon>Sphingomonadales</taxon>
        <taxon>Sphingomonadaceae</taxon>
        <taxon>environmental samples</taxon>
    </lineage>
</organism>
<keyword evidence="8 10" id="KW-0472">Membrane</keyword>
<keyword evidence="4 10" id="KW-0812">Transmembrane</keyword>
<dbReference type="InterPro" id="IPR039426">
    <property type="entry name" value="TonB-dep_rcpt-like"/>
</dbReference>
<gene>
    <name evidence="14" type="ORF">AVDCRST_MAG91-1155</name>
</gene>
<proteinExistence type="inferred from homology"/>
<keyword evidence="9 10" id="KW-0998">Cell outer membrane</keyword>
<evidence type="ECO:0000256" key="2">
    <source>
        <dbReference type="ARBA" id="ARBA00022448"/>
    </source>
</evidence>
<dbReference type="GO" id="GO:0015889">
    <property type="term" value="P:cobalamin transport"/>
    <property type="evidence" value="ECO:0007669"/>
    <property type="project" value="TreeGrafter"/>
</dbReference>
<accession>A0A6J4SQS8</accession>
<evidence type="ECO:0000256" key="11">
    <source>
        <dbReference type="RuleBase" id="RU003357"/>
    </source>
</evidence>
<feature type="domain" description="TonB-dependent receptor plug" evidence="13">
    <location>
        <begin position="40"/>
        <end position="145"/>
    </location>
</feature>
<dbReference type="PANTHER" id="PTHR30069">
    <property type="entry name" value="TONB-DEPENDENT OUTER MEMBRANE RECEPTOR"/>
    <property type="match status" value="1"/>
</dbReference>
<evidence type="ECO:0000256" key="7">
    <source>
        <dbReference type="ARBA" id="ARBA00023077"/>
    </source>
</evidence>
<dbReference type="SUPFAM" id="SSF56935">
    <property type="entry name" value="Porins"/>
    <property type="match status" value="1"/>
</dbReference>